<proteinExistence type="predicted"/>
<dbReference type="Pfam" id="PF23437">
    <property type="entry name" value="DUF7122"/>
    <property type="match status" value="1"/>
</dbReference>
<feature type="domain" description="DUF7122" evidence="3">
    <location>
        <begin position="11"/>
        <end position="87"/>
    </location>
</feature>
<dbReference type="KEGG" id="hlt:I7X12_16980"/>
<accession>A0A7T3KUY8</accession>
<gene>
    <name evidence="4" type="ORF">I7X12_16980</name>
</gene>
<dbReference type="EMBL" id="CP065856">
    <property type="protein sequence ID" value="QPV62413.1"/>
    <property type="molecule type" value="Genomic_DNA"/>
</dbReference>
<dbReference type="InterPro" id="IPR055546">
    <property type="entry name" value="DUF7122"/>
</dbReference>
<dbReference type="GeneID" id="60590223"/>
<sequence length="179" mass="19973">MSDGDDASSAESTPANDGTRFDRLPATADERVVEGRPTREEVLDWWDERFAIPPETFDGHTFWERGSGKIWAFADDVDSPVAVEGLGLAFLRTRREHWKPTLEAVQRFGDSADECVIYLSREAAATFVAGDDQELDWDGDWGYLIVATEIAGESEPVGVGLYVHGELRSQVPKGRRREL</sequence>
<dbReference type="OrthoDB" id="50259at2157"/>
<keyword evidence="5" id="KW-1185">Reference proteome</keyword>
<evidence type="ECO:0000259" key="3">
    <source>
        <dbReference type="Pfam" id="PF23437"/>
    </source>
</evidence>
<name>A0A7T3KUY8_9EURY</name>
<dbReference type="Proteomes" id="UP000595001">
    <property type="component" value="Chromosome"/>
</dbReference>
<evidence type="ECO:0000313" key="4">
    <source>
        <dbReference type="EMBL" id="QPV62413.1"/>
    </source>
</evidence>
<evidence type="ECO:0008006" key="6">
    <source>
        <dbReference type="Google" id="ProtNLM"/>
    </source>
</evidence>
<evidence type="ECO:0000259" key="2">
    <source>
        <dbReference type="Pfam" id="PF13636"/>
    </source>
</evidence>
<feature type="region of interest" description="Disordered" evidence="1">
    <location>
        <begin position="1"/>
        <end position="37"/>
    </location>
</feature>
<reference evidence="4 5" key="1">
    <citation type="submission" date="2020-12" db="EMBL/GenBank/DDBJ databases">
        <title>Halosimplex halophilum sp. nov. and Halosimplex salinum sp. nov., two new members of the genus Halosimplex.</title>
        <authorList>
            <person name="Cui H.L."/>
        </authorList>
    </citation>
    <scope>NUCLEOTIDE SEQUENCE [LARGE SCALE GENOMIC DNA]</scope>
    <source>
        <strain evidence="4 5">YGH94</strain>
    </source>
</reference>
<organism evidence="4 5">
    <name type="scientific">Halosimplex litoreum</name>
    <dbReference type="NCBI Taxonomy" id="1198301"/>
    <lineage>
        <taxon>Archaea</taxon>
        <taxon>Methanobacteriati</taxon>
        <taxon>Methanobacteriota</taxon>
        <taxon>Stenosarchaea group</taxon>
        <taxon>Halobacteria</taxon>
        <taxon>Halobacteriales</taxon>
        <taxon>Haloarculaceae</taxon>
        <taxon>Halosimplex</taxon>
    </lineage>
</organism>
<evidence type="ECO:0000313" key="5">
    <source>
        <dbReference type="Proteomes" id="UP000595001"/>
    </source>
</evidence>
<dbReference type="RefSeq" id="WP_198061218.1">
    <property type="nucleotide sequence ID" value="NZ_CP065856.1"/>
</dbReference>
<feature type="domain" description="rRNA small subunit methyltransferase F RNA-binding PUA-like" evidence="2">
    <location>
        <begin position="124"/>
        <end position="177"/>
    </location>
</feature>
<feature type="compositionally biased region" description="Basic and acidic residues" evidence="1">
    <location>
        <begin position="19"/>
        <end position="37"/>
    </location>
</feature>
<dbReference type="InterPro" id="IPR027391">
    <property type="entry name" value="Nol1_Nop2_Fmu_2"/>
</dbReference>
<evidence type="ECO:0000256" key="1">
    <source>
        <dbReference type="SAM" id="MobiDB-lite"/>
    </source>
</evidence>
<dbReference type="AlphaFoldDB" id="A0A7T3KUY8"/>
<dbReference type="Pfam" id="PF13636">
    <property type="entry name" value="Methyltranf_PUA"/>
    <property type="match status" value="1"/>
</dbReference>
<protein>
    <recommendedName>
        <fullName evidence="6">rRNA small subunit methyltransferase F RNA-binding PUA-like domain-containing protein</fullName>
    </recommendedName>
</protein>